<comment type="caution">
    <text evidence="2">The sequence shown here is derived from an EMBL/GenBank/DDBJ whole genome shotgun (WGS) entry which is preliminary data.</text>
</comment>
<protein>
    <submittedName>
        <fullName evidence="2">Uncharacterized protein</fullName>
    </submittedName>
</protein>
<sequence>MVTAFTSVFMVRTDPRPDQSVIQDDRENEARG</sequence>
<accession>A0A9X2GNZ8</accession>
<name>A0A9X2GNZ8_9ACTN</name>
<keyword evidence="3" id="KW-1185">Reference proteome</keyword>
<dbReference type="AlphaFoldDB" id="A0A9X2GNZ8"/>
<feature type="region of interest" description="Disordered" evidence="1">
    <location>
        <begin position="1"/>
        <end position="32"/>
    </location>
</feature>
<dbReference type="Proteomes" id="UP001139648">
    <property type="component" value="Unassembled WGS sequence"/>
</dbReference>
<evidence type="ECO:0000256" key="1">
    <source>
        <dbReference type="SAM" id="MobiDB-lite"/>
    </source>
</evidence>
<evidence type="ECO:0000313" key="2">
    <source>
        <dbReference type="EMBL" id="MCP2358158.1"/>
    </source>
</evidence>
<gene>
    <name evidence="2" type="ORF">HD597_005178</name>
</gene>
<feature type="compositionally biased region" description="Basic and acidic residues" evidence="1">
    <location>
        <begin position="13"/>
        <end position="32"/>
    </location>
</feature>
<evidence type="ECO:0000313" key="3">
    <source>
        <dbReference type="Proteomes" id="UP001139648"/>
    </source>
</evidence>
<dbReference type="EMBL" id="JAMZEB010000002">
    <property type="protein sequence ID" value="MCP2358158.1"/>
    <property type="molecule type" value="Genomic_DNA"/>
</dbReference>
<reference evidence="2" key="1">
    <citation type="submission" date="2022-06" db="EMBL/GenBank/DDBJ databases">
        <title>Sequencing the genomes of 1000 actinobacteria strains.</title>
        <authorList>
            <person name="Klenk H.-P."/>
        </authorList>
    </citation>
    <scope>NUCLEOTIDE SEQUENCE</scope>
    <source>
        <strain evidence="2">DSM 46694</strain>
    </source>
</reference>
<organism evidence="2 3">
    <name type="scientific">Nonomuraea thailandensis</name>
    <dbReference type="NCBI Taxonomy" id="1188745"/>
    <lineage>
        <taxon>Bacteria</taxon>
        <taxon>Bacillati</taxon>
        <taxon>Actinomycetota</taxon>
        <taxon>Actinomycetes</taxon>
        <taxon>Streptosporangiales</taxon>
        <taxon>Streptosporangiaceae</taxon>
        <taxon>Nonomuraea</taxon>
    </lineage>
</organism>
<proteinExistence type="predicted"/>